<dbReference type="AlphaFoldDB" id="A0A7J7IDW5"/>
<dbReference type="InterPro" id="IPR015424">
    <property type="entry name" value="PyrdxlP-dep_Trfase"/>
</dbReference>
<dbReference type="InterPro" id="IPR015421">
    <property type="entry name" value="PyrdxlP-dep_Trfase_major"/>
</dbReference>
<dbReference type="InterPro" id="IPR015422">
    <property type="entry name" value="PyrdxlP-dep_Trfase_small"/>
</dbReference>
<dbReference type="InterPro" id="IPR050087">
    <property type="entry name" value="AON_synthase_class-II"/>
</dbReference>
<evidence type="ECO:0000256" key="2">
    <source>
        <dbReference type="ARBA" id="ARBA00010008"/>
    </source>
</evidence>
<evidence type="ECO:0000313" key="7">
    <source>
        <dbReference type="Proteomes" id="UP000530660"/>
    </source>
</evidence>
<organism evidence="6 7">
    <name type="scientific">Cyanidiococcus yangmingshanensis</name>
    <dbReference type="NCBI Taxonomy" id="2690220"/>
    <lineage>
        <taxon>Eukaryota</taxon>
        <taxon>Rhodophyta</taxon>
        <taxon>Bangiophyceae</taxon>
        <taxon>Cyanidiales</taxon>
        <taxon>Cyanidiaceae</taxon>
        <taxon>Cyanidiococcus</taxon>
    </lineage>
</organism>
<protein>
    <recommendedName>
        <fullName evidence="5">Aminotransferase class I/classII large domain-containing protein</fullName>
    </recommendedName>
</protein>
<reference evidence="6 7" key="1">
    <citation type="journal article" date="2020" name="J. Phycol.">
        <title>Comparative genome analysis reveals Cyanidiococcus gen. nov., a new extremophilic red algal genus sister to Cyanidioschyzon (Cyanidioschyzonaceae, Rhodophyta).</title>
        <authorList>
            <person name="Liu S.-L."/>
            <person name="Chiang Y.-R."/>
            <person name="Yoon H.S."/>
            <person name="Fu H.-Y."/>
        </authorList>
    </citation>
    <scope>NUCLEOTIDE SEQUENCE [LARGE SCALE GENOMIC DNA]</scope>
    <source>
        <strain evidence="6 7">THAL066</strain>
    </source>
</reference>
<dbReference type="EMBL" id="VWRR01000015">
    <property type="protein sequence ID" value="KAF6001286.1"/>
    <property type="molecule type" value="Genomic_DNA"/>
</dbReference>
<keyword evidence="3" id="KW-0808">Transferase</keyword>
<keyword evidence="4" id="KW-0663">Pyridoxal phosphate</keyword>
<evidence type="ECO:0000313" key="6">
    <source>
        <dbReference type="EMBL" id="KAF6001286.1"/>
    </source>
</evidence>
<dbReference type="Gene3D" id="3.90.1150.10">
    <property type="entry name" value="Aspartate Aminotransferase, domain 1"/>
    <property type="match status" value="1"/>
</dbReference>
<sequence length="402" mass="44943">MDKRQFLEALTQRLLDRERRGLKRRLLEYSEGLAPDSANDFASNDYLSFARSDVLAQRIQVLTIQAQQRVEVKNGSSGSRLLTGDSALAQTVEEELATYHEVESCLLFNSGYDCNVGLFSCIATAERDALLVDESVHASVFDGCRLSRARTVQRFRHNDFTDLESQLIKLRAEIGDTGWILVGVESCYSMDGDLLTQPAAVLDRCRAHRALLIVDEAHSVGIHGARGCGLMHPHKNHPALLARIVTFGKALGQHGAAVLCPTTLREYLVNYARPLIYSTSLPVHSLCAIRASYQMLASSFAEYRRQQLKERLAVFQAHVQRLVRRFPQMPKPLLNAESPIQAIVIPGNEACTQVATRMRQRGFDVYPIRYPTVERGSERLRIVIHAHNTNACNRGTHPRLGG</sequence>
<accession>A0A7J7IDW5</accession>
<dbReference type="GO" id="GO:0030170">
    <property type="term" value="F:pyridoxal phosphate binding"/>
    <property type="evidence" value="ECO:0007669"/>
    <property type="project" value="InterPro"/>
</dbReference>
<feature type="domain" description="Aminotransferase class I/classII large" evidence="5">
    <location>
        <begin position="41"/>
        <end position="390"/>
    </location>
</feature>
<gene>
    <name evidence="6" type="ORF">F1559_002471</name>
</gene>
<comment type="similarity">
    <text evidence="2">Belongs to the class-II pyridoxal-phosphate-dependent aminotransferase family. BioF subfamily.</text>
</comment>
<proteinExistence type="inferred from homology"/>
<dbReference type="Proteomes" id="UP000530660">
    <property type="component" value="Unassembled WGS sequence"/>
</dbReference>
<dbReference type="GO" id="GO:0016740">
    <property type="term" value="F:transferase activity"/>
    <property type="evidence" value="ECO:0007669"/>
    <property type="project" value="UniProtKB-KW"/>
</dbReference>
<evidence type="ECO:0000259" key="5">
    <source>
        <dbReference type="Pfam" id="PF00155"/>
    </source>
</evidence>
<name>A0A7J7IDW5_9RHOD</name>
<dbReference type="Pfam" id="PF00155">
    <property type="entry name" value="Aminotran_1_2"/>
    <property type="match status" value="1"/>
</dbReference>
<dbReference type="OrthoDB" id="2382073at2759"/>
<comment type="caution">
    <text evidence="6">The sequence shown here is derived from an EMBL/GenBank/DDBJ whole genome shotgun (WGS) entry which is preliminary data.</text>
</comment>
<dbReference type="InterPro" id="IPR004839">
    <property type="entry name" value="Aminotransferase_I/II_large"/>
</dbReference>
<comment type="cofactor">
    <cofactor evidence="1">
        <name>pyridoxal 5'-phosphate</name>
        <dbReference type="ChEBI" id="CHEBI:597326"/>
    </cofactor>
</comment>
<evidence type="ECO:0000256" key="3">
    <source>
        <dbReference type="ARBA" id="ARBA00022679"/>
    </source>
</evidence>
<evidence type="ECO:0000256" key="4">
    <source>
        <dbReference type="ARBA" id="ARBA00022898"/>
    </source>
</evidence>
<dbReference type="PANTHER" id="PTHR13693:SF77">
    <property type="entry name" value="8-AMINO-7-OXONONANOATE SYNTHASE"/>
    <property type="match status" value="1"/>
</dbReference>
<dbReference type="GO" id="GO:0009102">
    <property type="term" value="P:biotin biosynthetic process"/>
    <property type="evidence" value="ECO:0007669"/>
    <property type="project" value="TreeGrafter"/>
</dbReference>
<dbReference type="SUPFAM" id="SSF53383">
    <property type="entry name" value="PLP-dependent transferases"/>
    <property type="match status" value="1"/>
</dbReference>
<evidence type="ECO:0000256" key="1">
    <source>
        <dbReference type="ARBA" id="ARBA00001933"/>
    </source>
</evidence>
<dbReference type="PANTHER" id="PTHR13693">
    <property type="entry name" value="CLASS II AMINOTRANSFERASE/8-AMINO-7-OXONONANOATE SYNTHASE"/>
    <property type="match status" value="1"/>
</dbReference>
<dbReference type="Gene3D" id="3.40.640.10">
    <property type="entry name" value="Type I PLP-dependent aspartate aminotransferase-like (Major domain)"/>
    <property type="match status" value="1"/>
</dbReference>
<keyword evidence="7" id="KW-1185">Reference proteome</keyword>